<keyword evidence="3" id="KW-1003">Cell membrane</keyword>
<evidence type="ECO:0000256" key="2">
    <source>
        <dbReference type="ARBA" id="ARBA00022448"/>
    </source>
</evidence>
<dbReference type="GO" id="GO:0022857">
    <property type="term" value="F:transmembrane transporter activity"/>
    <property type="evidence" value="ECO:0007669"/>
    <property type="project" value="InterPro"/>
</dbReference>
<comment type="subcellular location">
    <subcellularLocation>
        <location evidence="1">Cell membrane</location>
        <topology evidence="1">Multi-pass membrane protein</topology>
    </subcellularLocation>
</comment>
<keyword evidence="10" id="KW-1185">Reference proteome</keyword>
<dbReference type="CDD" id="cd06579">
    <property type="entry name" value="TM_PBP1_transp_AraH_like"/>
    <property type="match status" value="1"/>
</dbReference>
<feature type="transmembrane region" description="Helical" evidence="8">
    <location>
        <begin position="15"/>
        <end position="35"/>
    </location>
</feature>
<accession>A0A5J6MGJ0</accession>
<dbReference type="EMBL" id="CP042906">
    <property type="protein sequence ID" value="QEX16614.1"/>
    <property type="molecule type" value="Genomic_DNA"/>
</dbReference>
<feature type="transmembrane region" description="Helical" evidence="8">
    <location>
        <begin position="223"/>
        <end position="244"/>
    </location>
</feature>
<dbReference type="Proteomes" id="UP000326202">
    <property type="component" value="Chromosome"/>
</dbReference>
<feature type="transmembrane region" description="Helical" evidence="8">
    <location>
        <begin position="174"/>
        <end position="194"/>
    </location>
</feature>
<keyword evidence="5 8" id="KW-0812">Transmembrane</keyword>
<evidence type="ECO:0000313" key="10">
    <source>
        <dbReference type="Proteomes" id="UP000326202"/>
    </source>
</evidence>
<evidence type="ECO:0000313" key="9">
    <source>
        <dbReference type="EMBL" id="QEX16614.1"/>
    </source>
</evidence>
<name>A0A5J6MGJ0_9PROT</name>
<organism evidence="9 10">
    <name type="scientific">Hypericibacter terrae</name>
    <dbReference type="NCBI Taxonomy" id="2602015"/>
    <lineage>
        <taxon>Bacteria</taxon>
        <taxon>Pseudomonadati</taxon>
        <taxon>Pseudomonadota</taxon>
        <taxon>Alphaproteobacteria</taxon>
        <taxon>Rhodospirillales</taxon>
        <taxon>Dongiaceae</taxon>
        <taxon>Hypericibacter</taxon>
    </lineage>
</organism>
<evidence type="ECO:0000256" key="8">
    <source>
        <dbReference type="SAM" id="Phobius"/>
    </source>
</evidence>
<evidence type="ECO:0000256" key="3">
    <source>
        <dbReference type="ARBA" id="ARBA00022475"/>
    </source>
</evidence>
<dbReference type="AlphaFoldDB" id="A0A5J6MGJ0"/>
<dbReference type="OrthoDB" id="7723490at2"/>
<keyword evidence="2" id="KW-0813">Transport</keyword>
<feature type="transmembrane region" description="Helical" evidence="8">
    <location>
        <begin position="281"/>
        <end position="298"/>
    </location>
</feature>
<protein>
    <submittedName>
        <fullName evidence="9">ABC transporter permease</fullName>
    </submittedName>
</protein>
<keyword evidence="6 8" id="KW-1133">Transmembrane helix</keyword>
<feature type="transmembrane region" description="Helical" evidence="8">
    <location>
        <begin position="94"/>
        <end position="116"/>
    </location>
</feature>
<dbReference type="PANTHER" id="PTHR32196:SF21">
    <property type="entry name" value="ABC TRANSPORTER PERMEASE PROTEIN YPHD-RELATED"/>
    <property type="match status" value="1"/>
</dbReference>
<keyword evidence="4" id="KW-0997">Cell inner membrane</keyword>
<proteinExistence type="predicted"/>
<evidence type="ECO:0000256" key="6">
    <source>
        <dbReference type="ARBA" id="ARBA00022989"/>
    </source>
</evidence>
<evidence type="ECO:0000256" key="5">
    <source>
        <dbReference type="ARBA" id="ARBA00022692"/>
    </source>
</evidence>
<feature type="transmembrane region" description="Helical" evidence="8">
    <location>
        <begin position="42"/>
        <end position="62"/>
    </location>
</feature>
<feature type="transmembrane region" description="Helical" evidence="8">
    <location>
        <begin position="256"/>
        <end position="274"/>
    </location>
</feature>
<dbReference type="GO" id="GO:0005886">
    <property type="term" value="C:plasma membrane"/>
    <property type="evidence" value="ECO:0007669"/>
    <property type="project" value="UniProtKB-SubCell"/>
</dbReference>
<evidence type="ECO:0000256" key="7">
    <source>
        <dbReference type="ARBA" id="ARBA00023136"/>
    </source>
</evidence>
<evidence type="ECO:0000256" key="4">
    <source>
        <dbReference type="ARBA" id="ARBA00022519"/>
    </source>
</evidence>
<reference evidence="9 10" key="1">
    <citation type="submission" date="2019-08" db="EMBL/GenBank/DDBJ databases">
        <title>Hyperibacter terrae gen. nov., sp. nov. and Hyperibacter viscosus sp. nov., two new members in the family Rhodospirillaceae isolated from the rhizosphere of Hypericum perforatum.</title>
        <authorList>
            <person name="Noviana Z."/>
        </authorList>
    </citation>
    <scope>NUCLEOTIDE SEQUENCE [LARGE SCALE GENOMIC DNA]</scope>
    <source>
        <strain evidence="9 10">R5913</strain>
    </source>
</reference>
<dbReference type="InterPro" id="IPR001851">
    <property type="entry name" value="ABC_transp_permease"/>
</dbReference>
<keyword evidence="7 8" id="KW-0472">Membrane</keyword>
<gene>
    <name evidence="9" type="ORF">FRZ44_19090</name>
</gene>
<dbReference type="PANTHER" id="PTHR32196">
    <property type="entry name" value="ABC TRANSPORTER PERMEASE PROTEIN YPHD-RELATED-RELATED"/>
    <property type="match status" value="1"/>
</dbReference>
<sequence>MARVNFLKNLSQERIVFALALAIFIACSITLGGFLQADNLIAIVRSVSVLGILAVGMGIVIIGRGIDLSAVAIMAMSVAWYLQMLQNGVSGGEALALTLAGVVAIGLINGFMVAYADVPAIFATLASGAFVYGFCRSQLIAQDATPVPAGNWINELGQIPSRIDQFAQIHLGEIPVEVFIFSGAAFLAFLFLRFTKWGRYVYLMGDNFLAARNMGIPVRPMTVLRYVISALIAFSAGILTASSLHSINVRVVNSTLLYDVILVVVIGGIGLSGGKGGMRNVVVGALLIGILQNAMTILDFSNVYQNLIKSTILLIAIIVDSLLNPRDEQTAQQGDI</sequence>
<dbReference type="PROSITE" id="PS51257">
    <property type="entry name" value="PROKAR_LIPOPROTEIN"/>
    <property type="match status" value="1"/>
</dbReference>
<dbReference type="Pfam" id="PF02653">
    <property type="entry name" value="BPD_transp_2"/>
    <property type="match status" value="1"/>
</dbReference>
<dbReference type="KEGG" id="htq:FRZ44_19090"/>
<evidence type="ECO:0000256" key="1">
    <source>
        <dbReference type="ARBA" id="ARBA00004651"/>
    </source>
</evidence>